<feature type="domain" description="Capsule synthesis protein CapA" evidence="2">
    <location>
        <begin position="1510"/>
        <end position="1768"/>
    </location>
</feature>
<dbReference type="PANTHER" id="PTHR14374:SF0">
    <property type="entry name" value="TRAFFICKING PROTEIN PARTICLE COMPLEX SUBUNIT 11"/>
    <property type="match status" value="1"/>
</dbReference>
<gene>
    <name evidence="3" type="ORF">C2E20_7843</name>
</gene>
<dbReference type="Pfam" id="PF09587">
    <property type="entry name" value="PGA_cap"/>
    <property type="match status" value="1"/>
</dbReference>
<feature type="compositionally biased region" description="Low complexity" evidence="1">
    <location>
        <begin position="983"/>
        <end position="1001"/>
    </location>
</feature>
<dbReference type="CDD" id="cd07381">
    <property type="entry name" value="MPP_CapA"/>
    <property type="match status" value="1"/>
</dbReference>
<dbReference type="InterPro" id="IPR029052">
    <property type="entry name" value="Metallo-depent_PP-like"/>
</dbReference>
<comment type="caution">
    <text evidence="3">The sequence shown here is derived from an EMBL/GenBank/DDBJ whole genome shotgun (WGS) entry which is preliminary data.</text>
</comment>
<sequence>MDAYPAELTSPPVPLAALVGRADRVRPLADYLRSQHAPRMHSIGVEDAHSVAGTFGVRKAAPSAAPPAGILKAGWLRKQRTQRPAVAALLVEREAVVGDPSAWAWLVSQLDAVKAAVKSRGARIVVLVALPQGVPEVPEDRLSMICRQAGTDRRSVVCYSPSDSQPAMQVVGRLLHEQAAAFYAADAQRRLAAHAHRNVPSLDLSLRTAFKLGALAEFRSDWAAALRMYGEAAGYIPQLLAAAGGAQPQRYAEVRAVAEQMHIKVTSLLLLALNQVPEALAQFESHRRLFRRLPFQAQPGLLASHHGWLCRQHTAMAQLLLSCGADLAGLKREHQPGQLYLAAAKAAIERRKVASFIGGMHGGRCPVPPGRVEPGLFVGQFLLLPADPAVAALLAGSAAVAAAAAGVPVAAAAAAAGAGRRLTDEQFELALEAEECGVEHSKATLELLRTAQEALQGSGRLAAKTLQHALLLLGHELLETGDTPGAERLLTDVTACYRRERWEGPLAAALLLLRECRQQQGDLEAHTQLTLEVSALEGAALDAEQRAAMATAAVAVLVPEPASPAAAASLTPGGVGGAAVAAQQQQQQQQQQQGMRYTVASHDSGWLTVLPLSAGFFDPLRPSSGSNGGGAIISGGSSGGSDATVQFGAAIWSNAPVDLPLAVAELSLTDALGSFTAPLLLARSSTGIGGSSGGAALVQQAAEAAATAQDLVLPPGGWLRLVAAIPVRCSGELQANSVVLRFGDGDTAHGGTACSTITYQLAALMPDGGRAPPPLSPRSARAAGGAAAQAPTSAVGWLRGSWGAMLPPFSRLAGYLPGRCCVEVPPQHAPPLLALAAPEVLLQGEQAAVMVTLAAAGDALQGAVLRARALHTDSQQPLGLVPSGGAASTAEQLSLPEAPPAGGCHVALGDVTAGERRQVTLLLDARYRGGAEVAVELTYTAAARGGSAPEAGHCSASLSLQVQLPWRLGVQLLGPPATHTLLAGSPAGPVTTAGAAAPGSADSELQEQQRRLAGLSTQDSGASPQQAQQAAAAFASELVAGEGRDLSVLLLRSLPPRLVLPAGQRCTALVHLQCQAGCQLDVVGVELEAAAGATATAATPAGGAVPGAADGSAAPADTLNKSDVFCAAFTLGSDGADVAELPSLGFLRLRWRRHRHRPPLLAAAARGGSTLGEADAKAALDDAAISGGGGGGAAAAAAMAAPLCEVLVPLPPVAFLPPLLTASLSFPPAATAGQPMSMQLCLANASAACQEVAVSVGDPHGFLLAGPKSTRLQLLPRSTDSVSWQAVPYHTGLLRLPEVTVTCAQHGQVVEATRGCAVFVDRPPEQTEGAEAAAAAADPAAAAVARQPLPEVRPPPLRSTAGRGVDQILPHHCSPELYEECVRDSRVYVQLAVGANGPLPAQHELDKVDDSSDGAGTSADAEAAAILTAHHGAHQEQVLALHVRNRQRIRSQGGKGGAEFDIGDAVLLKPASMGKVGTSTIQRKRLTCRVVGVAEQTGKYHLRCNTGLLKGTYGGGEVLRPAPAESAAELNFAADADSSEAPLVTLTAADKAPDARVINLETAVTTSPTPWPRKGINYRMHPGNVPCLTAAHIDVACLANNHVADWGMRGLEESLDALRGAGLQTAGAGRDLAEAQAPAVVPLPARAGGGRLLVWAVGHSSSGVPFEWAAGPGRPGVLPADLLPAGVDRLAALVEQHKRPGDIALVSVHWGSNWGYEVPAEQRRFARALVDEAGVDLVHGHSSHHAKGAEVYRGKLILYGCGDLISDYEGISNTAIEAAFPPQTFRDDVGALWYADVSTSDGALQALAITPTRLKHLSLHEPEPSDVAYLTKTLDRELLRLGGFAGVRPTPDDAHTLQAALAAPAEE</sequence>
<dbReference type="OrthoDB" id="514838at2759"/>
<dbReference type="InterPro" id="IPR021773">
    <property type="entry name" value="TPC11"/>
</dbReference>
<dbReference type="SUPFAM" id="SSF56300">
    <property type="entry name" value="Metallo-dependent phosphatases"/>
    <property type="match status" value="1"/>
</dbReference>
<reference evidence="3 4" key="1">
    <citation type="journal article" date="2018" name="Plant J.">
        <title>Genome sequences of Chlorella sorokiniana UTEX 1602 and Micractinium conductrix SAG 241.80: implications to maltose excretion by a green alga.</title>
        <authorList>
            <person name="Arriola M.B."/>
            <person name="Velmurugan N."/>
            <person name="Zhang Y."/>
            <person name="Plunkett M.H."/>
            <person name="Hondzo H."/>
            <person name="Barney B.M."/>
        </authorList>
    </citation>
    <scope>NUCLEOTIDE SEQUENCE [LARGE SCALE GENOMIC DNA]</scope>
    <source>
        <strain evidence="3 4">SAG 241.80</strain>
    </source>
</reference>
<dbReference type="EMBL" id="LHPF02000035">
    <property type="protein sequence ID" value="PSC68570.1"/>
    <property type="molecule type" value="Genomic_DNA"/>
</dbReference>
<dbReference type="Pfam" id="PF11817">
    <property type="entry name" value="Foie-gras_1"/>
    <property type="match status" value="1"/>
</dbReference>
<evidence type="ECO:0000313" key="4">
    <source>
        <dbReference type="Proteomes" id="UP000239649"/>
    </source>
</evidence>
<evidence type="ECO:0000259" key="2">
    <source>
        <dbReference type="SMART" id="SM00854"/>
    </source>
</evidence>
<feature type="region of interest" description="Disordered" evidence="1">
    <location>
        <begin position="983"/>
        <end position="1025"/>
    </location>
</feature>
<evidence type="ECO:0000313" key="3">
    <source>
        <dbReference type="EMBL" id="PSC68570.1"/>
    </source>
</evidence>
<name>A0A2P6V3A4_9CHLO</name>
<organism evidence="3 4">
    <name type="scientific">Micractinium conductrix</name>
    <dbReference type="NCBI Taxonomy" id="554055"/>
    <lineage>
        <taxon>Eukaryota</taxon>
        <taxon>Viridiplantae</taxon>
        <taxon>Chlorophyta</taxon>
        <taxon>core chlorophytes</taxon>
        <taxon>Trebouxiophyceae</taxon>
        <taxon>Chlorellales</taxon>
        <taxon>Chlorellaceae</taxon>
        <taxon>Chlorella clade</taxon>
        <taxon>Micractinium</taxon>
    </lineage>
</organism>
<dbReference type="SMART" id="SM00854">
    <property type="entry name" value="PGA_cap"/>
    <property type="match status" value="1"/>
</dbReference>
<dbReference type="STRING" id="554055.A0A2P6V3A4"/>
<keyword evidence="4" id="KW-1185">Reference proteome</keyword>
<proteinExistence type="predicted"/>
<evidence type="ECO:0000256" key="1">
    <source>
        <dbReference type="SAM" id="MobiDB-lite"/>
    </source>
</evidence>
<dbReference type="InterPro" id="IPR019079">
    <property type="entry name" value="Capsule_synth_CapA"/>
</dbReference>
<feature type="compositionally biased region" description="Polar residues" evidence="1">
    <location>
        <begin position="1015"/>
        <end position="1024"/>
    </location>
</feature>
<dbReference type="Proteomes" id="UP000239649">
    <property type="component" value="Unassembled WGS sequence"/>
</dbReference>
<protein>
    <submittedName>
        <fullName evidence="3">Poly-gamma-glutamate biosynthesis</fullName>
    </submittedName>
</protein>
<dbReference type="PANTHER" id="PTHR14374">
    <property type="entry name" value="FOIE GRAS"/>
    <property type="match status" value="1"/>
</dbReference>
<accession>A0A2P6V3A4</accession>